<comment type="caution">
    <text evidence="1">The sequence shown here is derived from an EMBL/GenBank/DDBJ whole genome shotgun (WGS) entry which is preliminary data.</text>
</comment>
<dbReference type="OrthoDB" id="3145038at2759"/>
<dbReference type="EMBL" id="JAFIQS010000006">
    <property type="protein sequence ID" value="KAG5168199.1"/>
    <property type="molecule type" value="Genomic_DNA"/>
</dbReference>
<organism evidence="1">
    <name type="scientific">Psilocybe cubensis</name>
    <name type="common">Psychedelic mushroom</name>
    <name type="synonym">Stropharia cubensis</name>
    <dbReference type="NCBI Taxonomy" id="181762"/>
    <lineage>
        <taxon>Eukaryota</taxon>
        <taxon>Fungi</taxon>
        <taxon>Dikarya</taxon>
        <taxon>Basidiomycota</taxon>
        <taxon>Agaricomycotina</taxon>
        <taxon>Agaricomycetes</taxon>
        <taxon>Agaricomycetidae</taxon>
        <taxon>Agaricales</taxon>
        <taxon>Agaricineae</taxon>
        <taxon>Strophariaceae</taxon>
        <taxon>Psilocybe</taxon>
    </lineage>
</organism>
<gene>
    <name evidence="1" type="ORF">JR316_006794</name>
</gene>
<evidence type="ECO:0000313" key="1">
    <source>
        <dbReference type="EMBL" id="KAG5168199.1"/>
    </source>
</evidence>
<name>A0A8H8CKM7_PSICU</name>
<reference evidence="1" key="1">
    <citation type="submission" date="2021-02" db="EMBL/GenBank/DDBJ databases">
        <title>Psilocybe cubensis genome.</title>
        <authorList>
            <person name="Mckernan K.J."/>
            <person name="Crawford S."/>
            <person name="Trippe A."/>
            <person name="Kane L.T."/>
            <person name="Mclaughlin S."/>
        </authorList>
    </citation>
    <scope>NUCLEOTIDE SEQUENCE [LARGE SCALE GENOMIC DNA]</scope>
    <source>
        <strain evidence="1">MGC-MH-2018</strain>
    </source>
</reference>
<proteinExistence type="predicted"/>
<dbReference type="AlphaFoldDB" id="A0A8H8CKM7"/>
<accession>A0A8H8CKM7</accession>
<sequence>MCLSLWKDRFRAMCLENTVLPTTYSVDTMHLKDFEHATASPSTFLNNLLRSHGSGGPLKTFGRHCIDLWNLHQRVPDLEEVTQLYLIPGGRFLLSEHRVSINVPTVMLWDLGTPGMYKDLSQCYPIAILDEAPFGGPHPCHLTPDNQGILFLSYSDAWHIDNRWWVLYS</sequence>
<protein>
    <submittedName>
        <fullName evidence="1">Uncharacterized protein</fullName>
    </submittedName>
</protein>